<dbReference type="PANTHER" id="PTHR15204:SF0">
    <property type="entry name" value="LARGE PROLINE-RICH PROTEIN BAG6"/>
    <property type="match status" value="1"/>
</dbReference>
<dbReference type="GeneID" id="5043891"/>
<dbReference type="Gene3D" id="2.30.30.140">
    <property type="match status" value="1"/>
</dbReference>
<dbReference type="RefSeq" id="XP_001458106.1">
    <property type="nucleotide sequence ID" value="XM_001458069.1"/>
</dbReference>
<dbReference type="InterPro" id="IPR029071">
    <property type="entry name" value="Ubiquitin-like_domsf"/>
</dbReference>
<keyword evidence="3" id="KW-1185">Reference proteome</keyword>
<dbReference type="InParanoid" id="A0E5Z2"/>
<evidence type="ECO:0000313" key="2">
    <source>
        <dbReference type="EMBL" id="CAK90709.1"/>
    </source>
</evidence>
<reference evidence="2 3" key="1">
    <citation type="journal article" date="2006" name="Nature">
        <title>Global trends of whole-genome duplications revealed by the ciliate Paramecium tetraurelia.</title>
        <authorList>
            <consortium name="Genoscope"/>
            <person name="Aury J.-M."/>
            <person name="Jaillon O."/>
            <person name="Duret L."/>
            <person name="Noel B."/>
            <person name="Jubin C."/>
            <person name="Porcel B.M."/>
            <person name="Segurens B."/>
            <person name="Daubin V."/>
            <person name="Anthouard V."/>
            <person name="Aiach N."/>
            <person name="Arnaiz O."/>
            <person name="Billaut A."/>
            <person name="Beisson J."/>
            <person name="Blanc I."/>
            <person name="Bouhouche K."/>
            <person name="Camara F."/>
            <person name="Duharcourt S."/>
            <person name="Guigo R."/>
            <person name="Gogendeau D."/>
            <person name="Katinka M."/>
            <person name="Keller A.-M."/>
            <person name="Kissmehl R."/>
            <person name="Klotz C."/>
            <person name="Koll F."/>
            <person name="Le Moue A."/>
            <person name="Lepere C."/>
            <person name="Malinsky S."/>
            <person name="Nowacki M."/>
            <person name="Nowak J.K."/>
            <person name="Plattner H."/>
            <person name="Poulain J."/>
            <person name="Ruiz F."/>
            <person name="Serrano V."/>
            <person name="Zagulski M."/>
            <person name="Dessen P."/>
            <person name="Betermier M."/>
            <person name="Weissenbach J."/>
            <person name="Scarpelli C."/>
            <person name="Schachter V."/>
            <person name="Sperling L."/>
            <person name="Meyer E."/>
            <person name="Cohen J."/>
            <person name="Wincker P."/>
        </authorList>
    </citation>
    <scope>NUCLEOTIDE SEQUENCE [LARGE SCALE GENOMIC DNA]</scope>
    <source>
        <strain evidence="2 3">Stock d4-2</strain>
    </source>
</reference>
<dbReference type="FunFam" id="3.10.20.90:FF:000205">
    <property type="entry name" value="2'-5'-oligoadenylate synthase-like protein 2"/>
    <property type="match status" value="1"/>
</dbReference>
<dbReference type="InterPro" id="IPR000626">
    <property type="entry name" value="Ubiquitin-like_dom"/>
</dbReference>
<name>A0E5Z2_PARTE</name>
<dbReference type="Gene3D" id="3.10.20.90">
    <property type="entry name" value="Phosphatidylinositol 3-kinase Catalytic Subunit, Chain A, domain 1"/>
    <property type="match status" value="1"/>
</dbReference>
<dbReference type="STRING" id="5888.A0E5Z2"/>
<dbReference type="EMBL" id="CT868660">
    <property type="protein sequence ID" value="CAK90709.1"/>
    <property type="molecule type" value="Genomic_DNA"/>
</dbReference>
<dbReference type="OrthoDB" id="428577at2759"/>
<organism evidence="2 3">
    <name type="scientific">Paramecium tetraurelia</name>
    <dbReference type="NCBI Taxonomy" id="5888"/>
    <lineage>
        <taxon>Eukaryota</taxon>
        <taxon>Sar</taxon>
        <taxon>Alveolata</taxon>
        <taxon>Ciliophora</taxon>
        <taxon>Intramacronucleata</taxon>
        <taxon>Oligohymenophorea</taxon>
        <taxon>Peniculida</taxon>
        <taxon>Parameciidae</taxon>
        <taxon>Paramecium</taxon>
    </lineage>
</organism>
<dbReference type="GO" id="GO:0071818">
    <property type="term" value="C:BAT3 complex"/>
    <property type="evidence" value="ECO:0000318"/>
    <property type="project" value="GO_Central"/>
</dbReference>
<dbReference type="SMART" id="SM00213">
    <property type="entry name" value="UBQ"/>
    <property type="match status" value="1"/>
</dbReference>
<dbReference type="OMA" id="RIFIHYN"/>
<dbReference type="eggNOG" id="KOG4248">
    <property type="taxonomic scope" value="Eukaryota"/>
</dbReference>
<dbReference type="GO" id="GO:0051787">
    <property type="term" value="F:misfolded protein binding"/>
    <property type="evidence" value="ECO:0000318"/>
    <property type="project" value="GO_Central"/>
</dbReference>
<dbReference type="CDD" id="cd20104">
    <property type="entry name" value="MBT_PHF20L1-like"/>
    <property type="match status" value="1"/>
</dbReference>
<dbReference type="PANTHER" id="PTHR15204">
    <property type="entry name" value="LARGE PROLINE-RICH PROTEIN BAG6"/>
    <property type="match status" value="1"/>
</dbReference>
<evidence type="ECO:0000313" key="3">
    <source>
        <dbReference type="Proteomes" id="UP000000600"/>
    </source>
</evidence>
<sequence length="458" mass="54008">METQITLKIKTLDNQITSFSIDPNNTVQQLKNVIQNKLNIPFDKQRLIYQGRVLENNKTLQDYKLQNDHVVLLPGQPIQEDQLIQNQTQQSQQQQQQSQQTQGVNEFLEMDILSNILRTLTSIQQIKCKKNGTTIEEQWQELQRFRLGFNVDKQVSLEGIRQNYQTIKQLLDSQVKPEELKQEDIQGEYVNPFDPKKRTFQVGQWIDVKDTIDQWLEAQIQIVEQNRIFIHYNGWGSRWDEWIDIQSPRIATFRTYTVGSANQDFLCPHPVSDPDCEVEKQEIDMHKFIFDVGHMMNQVTQLLIEFGRFENNKRIAEKQIQLQQQYQQMLLNKNKEMNPEESQFEMRKKEKELNEYEIKSSLIGSQLAPIFDRMGRMMTDLAPHLALMGSKTQRVNNNNQQQLLFQVPVTLTPNEIYQSQQNAPTLHSRLEIINNRLAILRMTEFIQQEDSDDDHFTI</sequence>
<gene>
    <name evidence="2" type="ORF">GSPATT00003572001</name>
</gene>
<dbReference type="KEGG" id="ptm:GSPATT00003572001"/>
<feature type="domain" description="Ubiquitin-like" evidence="1">
    <location>
        <begin position="5"/>
        <end position="73"/>
    </location>
</feature>
<dbReference type="FunFam" id="2.30.30.140:FF:000181">
    <property type="entry name" value="Ubiquitin family, putative"/>
    <property type="match status" value="1"/>
</dbReference>
<dbReference type="PROSITE" id="PS50053">
    <property type="entry name" value="UBIQUITIN_2"/>
    <property type="match status" value="1"/>
</dbReference>
<dbReference type="GO" id="GO:0031593">
    <property type="term" value="F:polyubiquitin modification-dependent protein binding"/>
    <property type="evidence" value="ECO:0000318"/>
    <property type="project" value="GO_Central"/>
</dbReference>
<dbReference type="InterPro" id="IPR016197">
    <property type="entry name" value="Chromo-like_dom_sf"/>
</dbReference>
<accession>A0E5Z2</accession>
<dbReference type="SUPFAM" id="SSF54160">
    <property type="entry name" value="Chromo domain-like"/>
    <property type="match status" value="1"/>
</dbReference>
<evidence type="ECO:0000259" key="1">
    <source>
        <dbReference type="PROSITE" id="PS50053"/>
    </source>
</evidence>
<protein>
    <recommendedName>
        <fullName evidence="1">Ubiquitin-like domain-containing protein</fullName>
    </recommendedName>
</protein>
<dbReference type="CDD" id="cd17039">
    <property type="entry name" value="Ubl_ubiquitin_like"/>
    <property type="match status" value="1"/>
</dbReference>
<dbReference type="HOGENOM" id="CLU_613185_0_0_1"/>
<dbReference type="SUPFAM" id="SSF54236">
    <property type="entry name" value="Ubiquitin-like"/>
    <property type="match status" value="1"/>
</dbReference>
<dbReference type="PRINTS" id="PR00348">
    <property type="entry name" value="UBIQUITIN"/>
</dbReference>
<proteinExistence type="predicted"/>
<dbReference type="GO" id="GO:0036503">
    <property type="term" value="P:ERAD pathway"/>
    <property type="evidence" value="ECO:0000318"/>
    <property type="project" value="GO_Central"/>
</dbReference>
<dbReference type="AlphaFoldDB" id="A0E5Z2"/>
<dbReference type="InterPro" id="IPR019956">
    <property type="entry name" value="Ubiquitin_dom"/>
</dbReference>
<dbReference type="Pfam" id="PF00240">
    <property type="entry name" value="ubiquitin"/>
    <property type="match status" value="1"/>
</dbReference>
<dbReference type="Proteomes" id="UP000000600">
    <property type="component" value="Unassembled WGS sequence"/>
</dbReference>